<proteinExistence type="predicted"/>
<name>A0A540VBI9_9CHLR</name>
<dbReference type="GO" id="GO:0016757">
    <property type="term" value="F:glycosyltransferase activity"/>
    <property type="evidence" value="ECO:0007669"/>
    <property type="project" value="InterPro"/>
</dbReference>
<dbReference type="SUPFAM" id="SSF53756">
    <property type="entry name" value="UDP-Glycosyltransferase/glycogen phosphorylase"/>
    <property type="match status" value="1"/>
</dbReference>
<evidence type="ECO:0000259" key="2">
    <source>
        <dbReference type="Pfam" id="PF13439"/>
    </source>
</evidence>
<dbReference type="PANTHER" id="PTHR12526:SF630">
    <property type="entry name" value="GLYCOSYLTRANSFERASE"/>
    <property type="match status" value="1"/>
</dbReference>
<dbReference type="FunCoup" id="A0A540VBI9">
    <property type="interactions" value="6"/>
</dbReference>
<sequence length="465" mass="51268">MPGGASGSRRNMCVGAMPAPPTWTLAKSRSVQFPPISLWSVRCWRSRVPSGRSCDMRFSNPPAQRAPGKIRLLLVITGLAVGGATNVVLELAAHFREHPDFEVELVTGPIPPGRSDATHLAHQRGIQPRVLPSLVNHIHLPMNLQAVWALWRLMRQRRYDIVHTHSSVAGIVGRWAAFMAGVPAIVHHVHGWGMHEGMSQASRLLYLTLERLSARITHRLIVVSRPDIQKGLGYGIGREEQFTLIYNGIDLARFRQPVNREEVCAELGLDPDARLVGMVGRLDQQKNPLDFIRAAALVLQAEPHTQFVVVGDGSLRPACERLIDELQLRGRVFLLGTRDDVARIVPILTVVAMSSLWEGLPIAFLEAMSAGKPIVANDVDGVRDVVVNEETGFLVTPRQPAEMAGRILQLLQDPVLCAQMGAEGRQRSGYFSVQRMVRQVESLYRALLAEAGRQPLPASAVAHHE</sequence>
<evidence type="ECO:0000313" key="4">
    <source>
        <dbReference type="Proteomes" id="UP000317371"/>
    </source>
</evidence>
<evidence type="ECO:0000313" key="3">
    <source>
        <dbReference type="EMBL" id="TQE93423.1"/>
    </source>
</evidence>
<comment type="caution">
    <text evidence="3">The sequence shown here is derived from an EMBL/GenBank/DDBJ whole genome shotgun (WGS) entry which is preliminary data.</text>
</comment>
<evidence type="ECO:0000259" key="1">
    <source>
        <dbReference type="Pfam" id="PF00534"/>
    </source>
</evidence>
<dbReference type="InterPro" id="IPR028098">
    <property type="entry name" value="Glyco_trans_4-like_N"/>
</dbReference>
<dbReference type="InParanoid" id="A0A540VBI9"/>
<dbReference type="CDD" id="cd03808">
    <property type="entry name" value="GT4_CapM-like"/>
    <property type="match status" value="1"/>
</dbReference>
<keyword evidence="3" id="KW-0808">Transferase</keyword>
<dbReference type="InterPro" id="IPR001296">
    <property type="entry name" value="Glyco_trans_1"/>
</dbReference>
<dbReference type="AlphaFoldDB" id="A0A540VBI9"/>
<dbReference type="Gene3D" id="3.40.50.2000">
    <property type="entry name" value="Glycogen Phosphorylase B"/>
    <property type="match status" value="2"/>
</dbReference>
<dbReference type="OrthoDB" id="3199616at2"/>
<dbReference type="Pfam" id="PF00534">
    <property type="entry name" value="Glycos_transf_1"/>
    <property type="match status" value="1"/>
</dbReference>
<dbReference type="EMBL" id="VIGC01000040">
    <property type="protein sequence ID" value="TQE93423.1"/>
    <property type="molecule type" value="Genomic_DNA"/>
</dbReference>
<keyword evidence="4" id="KW-1185">Reference proteome</keyword>
<dbReference type="PANTHER" id="PTHR12526">
    <property type="entry name" value="GLYCOSYLTRANSFERASE"/>
    <property type="match status" value="1"/>
</dbReference>
<reference evidence="3 4" key="1">
    <citation type="submission" date="2019-06" db="EMBL/GenBank/DDBJ databases">
        <title>Genome sequence of Litorilinea aerophila BAA-2444.</title>
        <authorList>
            <person name="Maclea K.S."/>
            <person name="Maurais E.G."/>
            <person name="Iannazzi L.C."/>
        </authorList>
    </citation>
    <scope>NUCLEOTIDE SEQUENCE [LARGE SCALE GENOMIC DNA]</scope>
    <source>
        <strain evidence="3 4">ATCC BAA-2444</strain>
    </source>
</reference>
<organism evidence="3 4">
    <name type="scientific">Litorilinea aerophila</name>
    <dbReference type="NCBI Taxonomy" id="1204385"/>
    <lineage>
        <taxon>Bacteria</taxon>
        <taxon>Bacillati</taxon>
        <taxon>Chloroflexota</taxon>
        <taxon>Caldilineae</taxon>
        <taxon>Caldilineales</taxon>
        <taxon>Caldilineaceae</taxon>
        <taxon>Litorilinea</taxon>
    </lineage>
</organism>
<feature type="domain" description="Glycosyltransferase subfamily 4-like N-terminal" evidence="2">
    <location>
        <begin position="81"/>
        <end position="253"/>
    </location>
</feature>
<gene>
    <name evidence="3" type="ORF">FKZ61_21380</name>
</gene>
<dbReference type="Proteomes" id="UP000317371">
    <property type="component" value="Unassembled WGS sequence"/>
</dbReference>
<protein>
    <submittedName>
        <fullName evidence="3">Glycosyltransferase family 4 protein</fullName>
    </submittedName>
</protein>
<feature type="domain" description="Glycosyl transferase family 1" evidence="1">
    <location>
        <begin position="260"/>
        <end position="427"/>
    </location>
</feature>
<dbReference type="Pfam" id="PF13439">
    <property type="entry name" value="Glyco_transf_4"/>
    <property type="match status" value="1"/>
</dbReference>
<accession>A0A540VBI9</accession>